<dbReference type="OrthoDB" id="1450420at2"/>
<dbReference type="Proteomes" id="UP000321367">
    <property type="component" value="Unassembled WGS sequence"/>
</dbReference>
<sequence>MNFKKTIQTKGFWKSVAGMGISFIVVYHIITMLFTFGGFDFSGYFGLNLSEERWMRFVLGSLFTGFIYGFIITFGQFSIKQKKEERED</sequence>
<dbReference type="RefSeq" id="WP_146930519.1">
    <property type="nucleotide sequence ID" value="NZ_CBCSHZ010000003.1"/>
</dbReference>
<evidence type="ECO:0000256" key="1">
    <source>
        <dbReference type="SAM" id="Phobius"/>
    </source>
</evidence>
<comment type="caution">
    <text evidence="2">The sequence shown here is derived from an EMBL/GenBank/DDBJ whole genome shotgun (WGS) entry which is preliminary data.</text>
</comment>
<evidence type="ECO:0000313" key="3">
    <source>
        <dbReference type="Proteomes" id="UP000321367"/>
    </source>
</evidence>
<proteinExistence type="predicted"/>
<evidence type="ECO:0000313" key="2">
    <source>
        <dbReference type="EMBL" id="TXD94879.1"/>
    </source>
</evidence>
<feature type="transmembrane region" description="Helical" evidence="1">
    <location>
        <begin position="54"/>
        <end position="77"/>
    </location>
</feature>
<reference evidence="2 3" key="1">
    <citation type="submission" date="2019-08" db="EMBL/GenBank/DDBJ databases">
        <title>Genome sequence of Gillisia hiemivivida IC154 (type strain).</title>
        <authorList>
            <person name="Bowman J.P."/>
        </authorList>
    </citation>
    <scope>NUCLEOTIDE SEQUENCE [LARGE SCALE GENOMIC DNA]</scope>
    <source>
        <strain evidence="2 3">IC154</strain>
    </source>
</reference>
<organism evidence="2 3">
    <name type="scientific">Gillisia hiemivivida</name>
    <dbReference type="NCBI Taxonomy" id="291190"/>
    <lineage>
        <taxon>Bacteria</taxon>
        <taxon>Pseudomonadati</taxon>
        <taxon>Bacteroidota</taxon>
        <taxon>Flavobacteriia</taxon>
        <taxon>Flavobacteriales</taxon>
        <taxon>Flavobacteriaceae</taxon>
        <taxon>Gillisia</taxon>
    </lineage>
</organism>
<keyword evidence="1" id="KW-0812">Transmembrane</keyword>
<feature type="transmembrane region" description="Helical" evidence="1">
    <location>
        <begin position="12"/>
        <end position="34"/>
    </location>
</feature>
<name>A0A5C6ZVZ8_9FLAO</name>
<dbReference type="AlphaFoldDB" id="A0A5C6ZVZ8"/>
<accession>A0A5C6ZVZ8</accession>
<dbReference type="EMBL" id="VORY01000003">
    <property type="protein sequence ID" value="TXD94879.1"/>
    <property type="molecule type" value="Genomic_DNA"/>
</dbReference>
<keyword evidence="1" id="KW-0472">Membrane</keyword>
<keyword evidence="3" id="KW-1185">Reference proteome</keyword>
<keyword evidence="1" id="KW-1133">Transmembrane helix</keyword>
<protein>
    <submittedName>
        <fullName evidence="2">Uncharacterized protein</fullName>
    </submittedName>
</protein>
<gene>
    <name evidence="2" type="ORF">ES724_05265</name>
</gene>